<dbReference type="PANTHER" id="PTHR48081:SF30">
    <property type="entry name" value="ACETYL-HYDROLASE LIPR-RELATED"/>
    <property type="match status" value="1"/>
</dbReference>
<gene>
    <name evidence="5" type="ORF">BKA00_001860</name>
</gene>
<reference evidence="5 6" key="1">
    <citation type="submission" date="2020-08" db="EMBL/GenBank/DDBJ databases">
        <title>Sequencing the genomes of 1000 actinobacteria strains.</title>
        <authorList>
            <person name="Klenk H.-P."/>
        </authorList>
    </citation>
    <scope>NUCLEOTIDE SEQUENCE [LARGE SCALE GENOMIC DNA]</scope>
    <source>
        <strain evidence="5 6">DSM 43675</strain>
    </source>
</reference>
<dbReference type="GO" id="GO:0004806">
    <property type="term" value="F:triacylglycerol lipase activity"/>
    <property type="evidence" value="ECO:0007669"/>
    <property type="project" value="TreeGrafter"/>
</dbReference>
<dbReference type="InterPro" id="IPR013094">
    <property type="entry name" value="AB_hydrolase_3"/>
</dbReference>
<dbReference type="InterPro" id="IPR050300">
    <property type="entry name" value="GDXG_lipolytic_enzyme"/>
</dbReference>
<comment type="caution">
    <text evidence="5">The sequence shown here is derived from an EMBL/GenBank/DDBJ whole genome shotgun (WGS) entry which is preliminary data.</text>
</comment>
<evidence type="ECO:0000256" key="3">
    <source>
        <dbReference type="SAM" id="MobiDB-lite"/>
    </source>
</evidence>
<comment type="similarity">
    <text evidence="1">Belongs to the 'GDXG' lipolytic enzyme family.</text>
</comment>
<dbReference type="AlphaFoldDB" id="A0A7X0FY39"/>
<evidence type="ECO:0000259" key="4">
    <source>
        <dbReference type="Pfam" id="PF07859"/>
    </source>
</evidence>
<dbReference type="SUPFAM" id="SSF53474">
    <property type="entry name" value="alpha/beta-Hydrolases"/>
    <property type="match status" value="1"/>
</dbReference>
<evidence type="ECO:0000313" key="5">
    <source>
        <dbReference type="EMBL" id="MBB6394946.1"/>
    </source>
</evidence>
<keyword evidence="6" id="KW-1185">Reference proteome</keyword>
<feature type="domain" description="Alpha/beta hydrolase fold-3" evidence="4">
    <location>
        <begin position="61"/>
        <end position="258"/>
    </location>
</feature>
<keyword evidence="2" id="KW-0378">Hydrolase</keyword>
<dbReference type="EMBL" id="JACHMQ010000001">
    <property type="protein sequence ID" value="MBB6394946.1"/>
    <property type="molecule type" value="Genomic_DNA"/>
</dbReference>
<feature type="region of interest" description="Disordered" evidence="3">
    <location>
        <begin position="24"/>
        <end position="43"/>
    </location>
</feature>
<evidence type="ECO:0000313" key="6">
    <source>
        <dbReference type="Proteomes" id="UP000546324"/>
    </source>
</evidence>
<protein>
    <submittedName>
        <fullName evidence="5">Acetyl esterase/lipase</fullName>
    </submittedName>
</protein>
<name>A0A7X0FY39_9ACTN</name>
<dbReference type="RefSeq" id="WP_230299324.1">
    <property type="nucleotide sequence ID" value="NZ_JACHMQ010000001.1"/>
</dbReference>
<dbReference type="PANTHER" id="PTHR48081">
    <property type="entry name" value="AB HYDROLASE SUPERFAMILY PROTEIN C4A8.06C"/>
    <property type="match status" value="1"/>
</dbReference>
<dbReference type="Gene3D" id="3.40.50.1820">
    <property type="entry name" value="alpha/beta hydrolase"/>
    <property type="match status" value="1"/>
</dbReference>
<organism evidence="5 6">
    <name type="scientific">Actinomadura coerulea</name>
    <dbReference type="NCBI Taxonomy" id="46159"/>
    <lineage>
        <taxon>Bacteria</taxon>
        <taxon>Bacillati</taxon>
        <taxon>Actinomycetota</taxon>
        <taxon>Actinomycetes</taxon>
        <taxon>Streptosporangiales</taxon>
        <taxon>Thermomonosporaceae</taxon>
        <taxon>Actinomadura</taxon>
    </lineage>
</organism>
<dbReference type="InterPro" id="IPR029058">
    <property type="entry name" value="AB_hydrolase_fold"/>
</dbReference>
<dbReference type="Proteomes" id="UP000546324">
    <property type="component" value="Unassembled WGS sequence"/>
</dbReference>
<sequence length="286" mass="29930">MHIRATAEELAAVKARFDLLTAGVPDPPADSDQAPALPGAGGLPGQWVNASEQSGTDAGVVLYVHGGGFAHTEPRAERLLGYHLSKATGRPVFAVDYRLAPVHPYPAALHDVLAAHDDLLARGAAEVVLFGESAGGTLVLSALLELKAEGKPLPRAVAVSPVTDLTLSSRSLKANDGQDLINRAVLERVCAQYLAGARPDQAPQSPLHGDLAGLPDLLLVAGSREVLADDARRFAGAAKDAGTHAVLDVYEGMPHVFHLAMLTGTPLTTTTTFLRRLADFTNERSA</sequence>
<accession>A0A7X0FY39</accession>
<evidence type="ECO:0000256" key="2">
    <source>
        <dbReference type="ARBA" id="ARBA00022801"/>
    </source>
</evidence>
<dbReference type="Pfam" id="PF07859">
    <property type="entry name" value="Abhydrolase_3"/>
    <property type="match status" value="1"/>
</dbReference>
<proteinExistence type="inferred from homology"/>
<evidence type="ECO:0000256" key="1">
    <source>
        <dbReference type="ARBA" id="ARBA00010515"/>
    </source>
</evidence>